<dbReference type="AlphaFoldDB" id="A0AAV5A488"/>
<accession>A0AAV5A488</accession>
<evidence type="ECO:0000313" key="2">
    <source>
        <dbReference type="Proteomes" id="UP001050691"/>
    </source>
</evidence>
<organism evidence="1 2">
    <name type="scientific">Clathrus columnatus</name>
    <dbReference type="NCBI Taxonomy" id="1419009"/>
    <lineage>
        <taxon>Eukaryota</taxon>
        <taxon>Fungi</taxon>
        <taxon>Dikarya</taxon>
        <taxon>Basidiomycota</taxon>
        <taxon>Agaricomycotina</taxon>
        <taxon>Agaricomycetes</taxon>
        <taxon>Phallomycetidae</taxon>
        <taxon>Phallales</taxon>
        <taxon>Clathraceae</taxon>
        <taxon>Clathrus</taxon>
    </lineage>
</organism>
<evidence type="ECO:0000313" key="1">
    <source>
        <dbReference type="EMBL" id="GJJ07416.1"/>
    </source>
</evidence>
<protein>
    <submittedName>
        <fullName evidence="1">Uncharacterized protein</fullName>
    </submittedName>
</protein>
<name>A0AAV5A488_9AGAM</name>
<dbReference type="EMBL" id="BPWL01000002">
    <property type="protein sequence ID" value="GJJ07416.1"/>
    <property type="molecule type" value="Genomic_DNA"/>
</dbReference>
<keyword evidence="2" id="KW-1185">Reference proteome</keyword>
<proteinExistence type="predicted"/>
<gene>
    <name evidence="1" type="ORF">Clacol_001618</name>
</gene>
<comment type="caution">
    <text evidence="1">The sequence shown here is derived from an EMBL/GenBank/DDBJ whole genome shotgun (WGS) entry which is preliminary data.</text>
</comment>
<reference evidence="1" key="1">
    <citation type="submission" date="2021-10" db="EMBL/GenBank/DDBJ databases">
        <title>De novo Genome Assembly of Clathrus columnatus (Basidiomycota, Fungi) Using Illumina and Nanopore Sequence Data.</title>
        <authorList>
            <person name="Ogiso-Tanaka E."/>
            <person name="Itagaki H."/>
            <person name="Hosoya T."/>
            <person name="Hosaka K."/>
        </authorList>
    </citation>
    <scope>NUCLEOTIDE SEQUENCE</scope>
    <source>
        <strain evidence="1">MO-923</strain>
    </source>
</reference>
<dbReference type="Proteomes" id="UP001050691">
    <property type="component" value="Unassembled WGS sequence"/>
</dbReference>
<sequence length="140" mass="15395">MAAPHCIYTDEMTGFCGLTPSLLTSTLDCLGSPLWEPDCRPHEITIGDVGYIRQGRFCRLFNATLPPGDPRNEFGTPDGFETLILDERAMISRRLLPGPLVSRSIVKSGADIEFNGVGDSQYVSRAFIFPVAEIEVQRSS</sequence>